<proteinExistence type="predicted"/>
<reference evidence="1" key="1">
    <citation type="submission" date="2020-10" db="EMBL/GenBank/DDBJ databases">
        <authorList>
            <person name="Kikuchi T."/>
        </authorList>
    </citation>
    <scope>NUCLEOTIDE SEQUENCE</scope>
    <source>
        <strain evidence="1">NKZ352</strain>
    </source>
</reference>
<evidence type="ECO:0000313" key="2">
    <source>
        <dbReference type="Proteomes" id="UP000835052"/>
    </source>
</evidence>
<accession>A0A8S1GUI5</accession>
<comment type="caution">
    <text evidence="1">The sequence shown here is derived from an EMBL/GenBank/DDBJ whole genome shotgun (WGS) entry which is preliminary data.</text>
</comment>
<protein>
    <submittedName>
        <fullName evidence="1">Uncharacterized protein</fullName>
    </submittedName>
</protein>
<keyword evidence="2" id="KW-1185">Reference proteome</keyword>
<dbReference type="EMBL" id="CAJGYM010000005">
    <property type="protein sequence ID" value="CAD6186959.1"/>
    <property type="molecule type" value="Genomic_DNA"/>
</dbReference>
<name>A0A8S1GUI5_9PELO</name>
<dbReference type="Proteomes" id="UP000835052">
    <property type="component" value="Unassembled WGS sequence"/>
</dbReference>
<gene>
    <name evidence="1" type="ORF">CAUJ_LOCUS2878</name>
</gene>
<evidence type="ECO:0000313" key="1">
    <source>
        <dbReference type="EMBL" id="CAD6186959.1"/>
    </source>
</evidence>
<dbReference type="AlphaFoldDB" id="A0A8S1GUI5"/>
<sequence>MEKTRKGATERIMQSAGIIMGMRHDTSDHIFCRDDSHQLIRSRCVCNLSDSISKLGNTFFDIFARWHAPGDGRMAQGTSFGT</sequence>
<organism evidence="1 2">
    <name type="scientific">Caenorhabditis auriculariae</name>
    <dbReference type="NCBI Taxonomy" id="2777116"/>
    <lineage>
        <taxon>Eukaryota</taxon>
        <taxon>Metazoa</taxon>
        <taxon>Ecdysozoa</taxon>
        <taxon>Nematoda</taxon>
        <taxon>Chromadorea</taxon>
        <taxon>Rhabditida</taxon>
        <taxon>Rhabditina</taxon>
        <taxon>Rhabditomorpha</taxon>
        <taxon>Rhabditoidea</taxon>
        <taxon>Rhabditidae</taxon>
        <taxon>Peloderinae</taxon>
        <taxon>Caenorhabditis</taxon>
    </lineage>
</organism>